<dbReference type="EMBL" id="HF935431">
    <property type="protein sequence ID" value="CCX30256.1"/>
    <property type="molecule type" value="Genomic_DNA"/>
</dbReference>
<evidence type="ECO:0000256" key="3">
    <source>
        <dbReference type="ARBA" id="ARBA00022741"/>
    </source>
</evidence>
<dbReference type="GO" id="GO:0008380">
    <property type="term" value="P:RNA splicing"/>
    <property type="evidence" value="ECO:0007669"/>
    <property type="project" value="UniProtKB-KW"/>
</dbReference>
<evidence type="ECO:0000313" key="12">
    <source>
        <dbReference type="EMBL" id="CCX30256.1"/>
    </source>
</evidence>
<dbReference type="Pfam" id="PF00271">
    <property type="entry name" value="Helicase_C"/>
    <property type="match status" value="1"/>
</dbReference>
<dbReference type="InterPro" id="IPR027417">
    <property type="entry name" value="P-loop_NTPase"/>
</dbReference>
<dbReference type="InterPro" id="IPR048333">
    <property type="entry name" value="HA2_WH"/>
</dbReference>
<keyword evidence="4" id="KW-0378">Hydrolase</keyword>
<evidence type="ECO:0000256" key="7">
    <source>
        <dbReference type="ARBA" id="ARBA00023187"/>
    </source>
</evidence>
<dbReference type="Pfam" id="PF07717">
    <property type="entry name" value="OB_NTP_bind"/>
    <property type="match status" value="1"/>
</dbReference>
<dbReference type="InterPro" id="IPR011709">
    <property type="entry name" value="DEAD-box_helicase_OB_fold"/>
</dbReference>
<dbReference type="Gene3D" id="1.20.120.1080">
    <property type="match status" value="1"/>
</dbReference>
<dbReference type="Pfam" id="PF00270">
    <property type="entry name" value="DEAD"/>
    <property type="match status" value="1"/>
</dbReference>
<feature type="compositionally biased region" description="Basic and acidic residues" evidence="9">
    <location>
        <begin position="106"/>
        <end position="167"/>
    </location>
</feature>
<dbReference type="GO" id="GO:0071013">
    <property type="term" value="C:catalytic step 2 spliceosome"/>
    <property type="evidence" value="ECO:0007669"/>
    <property type="project" value="TreeGrafter"/>
</dbReference>
<feature type="region of interest" description="Disordered" evidence="9">
    <location>
        <begin position="1110"/>
        <end position="1130"/>
    </location>
</feature>
<dbReference type="GO" id="GO:0016787">
    <property type="term" value="F:hydrolase activity"/>
    <property type="evidence" value="ECO:0007669"/>
    <property type="project" value="UniProtKB-KW"/>
</dbReference>
<evidence type="ECO:0000256" key="1">
    <source>
        <dbReference type="ARBA" id="ARBA00012552"/>
    </source>
</evidence>
<dbReference type="OMA" id="PLDPMMS"/>
<dbReference type="GO" id="GO:0005524">
    <property type="term" value="F:ATP binding"/>
    <property type="evidence" value="ECO:0007669"/>
    <property type="project" value="UniProtKB-KW"/>
</dbReference>
<dbReference type="FunFam" id="3.40.50.300:FF:000007">
    <property type="entry name" value="Pre-mRNA-splicing factor ATP-dependent RNA helicase"/>
    <property type="match status" value="1"/>
</dbReference>
<proteinExistence type="predicted"/>
<dbReference type="PROSITE" id="PS51194">
    <property type="entry name" value="HELICASE_CTER"/>
    <property type="match status" value="1"/>
</dbReference>
<gene>
    <name evidence="12" type="ORF">PCON_08382</name>
</gene>
<dbReference type="GO" id="GO:0006397">
    <property type="term" value="P:mRNA processing"/>
    <property type="evidence" value="ECO:0007669"/>
    <property type="project" value="UniProtKB-KW"/>
</dbReference>
<dbReference type="PANTHER" id="PTHR18934:SF83">
    <property type="entry name" value="PRE-MRNA-SPLICING FACTOR ATP-DEPENDENT RNA HELICASE DHX16"/>
    <property type="match status" value="1"/>
</dbReference>
<dbReference type="PROSITE" id="PS51192">
    <property type="entry name" value="HELICASE_ATP_BIND_1"/>
    <property type="match status" value="1"/>
</dbReference>
<dbReference type="eggNOG" id="KOG0923">
    <property type="taxonomic scope" value="Eukaryota"/>
</dbReference>
<dbReference type="SUPFAM" id="SSF52540">
    <property type="entry name" value="P-loop containing nucleoside triphosphate hydrolases"/>
    <property type="match status" value="1"/>
</dbReference>
<feature type="compositionally biased region" description="Basic and acidic residues" evidence="9">
    <location>
        <begin position="245"/>
        <end position="269"/>
    </location>
</feature>
<keyword evidence="2" id="KW-0507">mRNA processing</keyword>
<reference evidence="12 13" key="1">
    <citation type="journal article" date="2013" name="PLoS Genet.">
        <title>The genome and development-dependent transcriptomes of Pyronema confluens: a window into fungal evolution.</title>
        <authorList>
            <person name="Traeger S."/>
            <person name="Altegoer F."/>
            <person name="Freitag M."/>
            <person name="Gabaldon T."/>
            <person name="Kempken F."/>
            <person name="Kumar A."/>
            <person name="Marcet-Houben M."/>
            <person name="Poggeler S."/>
            <person name="Stajich J.E."/>
            <person name="Nowrousian M."/>
        </authorList>
    </citation>
    <scope>NUCLEOTIDE SEQUENCE [LARGE SCALE GENOMIC DNA]</scope>
    <source>
        <strain evidence="13">CBS 100304</strain>
        <tissue evidence="12">Vegetative mycelium</tissue>
    </source>
</reference>
<evidence type="ECO:0000259" key="10">
    <source>
        <dbReference type="PROSITE" id="PS51192"/>
    </source>
</evidence>
<feature type="compositionally biased region" description="Acidic residues" evidence="9">
    <location>
        <begin position="179"/>
        <end position="198"/>
    </location>
</feature>
<dbReference type="InterPro" id="IPR001650">
    <property type="entry name" value="Helicase_C-like"/>
</dbReference>
<dbReference type="GO" id="GO:0003724">
    <property type="term" value="F:RNA helicase activity"/>
    <property type="evidence" value="ECO:0007669"/>
    <property type="project" value="UniProtKB-EC"/>
</dbReference>
<keyword evidence="3" id="KW-0547">Nucleotide-binding</keyword>
<keyword evidence="6" id="KW-0067">ATP-binding</keyword>
<dbReference type="Pfam" id="PF21010">
    <property type="entry name" value="HA2_C"/>
    <property type="match status" value="1"/>
</dbReference>
<feature type="region of interest" description="Disordered" evidence="9">
    <location>
        <begin position="245"/>
        <end position="277"/>
    </location>
</feature>
<dbReference type="SMART" id="SM00847">
    <property type="entry name" value="HA2"/>
    <property type="match status" value="1"/>
</dbReference>
<dbReference type="InterPro" id="IPR011545">
    <property type="entry name" value="DEAD/DEAH_box_helicase_dom"/>
</dbReference>
<dbReference type="AlphaFoldDB" id="U4LSH7"/>
<evidence type="ECO:0000256" key="2">
    <source>
        <dbReference type="ARBA" id="ARBA00022664"/>
    </source>
</evidence>
<dbReference type="Gene3D" id="1.20.1390.10">
    <property type="entry name" value="PWI domain"/>
    <property type="match status" value="1"/>
</dbReference>
<dbReference type="FunFam" id="3.40.50.300:FF:000594">
    <property type="entry name" value="Pre-mRNA-splicing factor ATP-dependent RNA helicase"/>
    <property type="match status" value="1"/>
</dbReference>
<keyword evidence="5 12" id="KW-0347">Helicase</keyword>
<sequence length="1130" mass="129420">MSDLRNWVSDNVLKFTGASDPTIIDFVIASASSSKSSSVLHDKLSTFIDGSADATRDFASELYHRVGNGRKSGSDSGLTAKKPEENRRKKYSLLTMEEDMDLMPPPKDKASKDRERSSKEKRRDTRKEERRERDDERTSARDREDRDRSSRYDRDSSRDRRNADKIKDRRSKKLRRREDDDDQWGDEEFDEGDYEEEEPPSKRVRVDDDDTGSLRNEGLEEEMDEGTKAELQRIRDLEERDAFAKRLKEKDEEKTKKLVEDRSSTKEGKLMAQRRALADDATAREAALSGLRERSRQEYLKKRELEQLALLRKQVSEEQHELRTNPDLTRREKEEFIKNKEILRLAEERLKVDDHLDGYMLPEDYITEKGKIDTKKKKDVLYKRYVERGDDGQEKFVTEQEEWEQHQAEKAKAQARHLEREDEGDYEYVFDDTQQLKFVLESTDFDKNSIFSDKEKQFLDQQLKAAENKAKSIEESRKMLPIYQWRQQFLDALEEHQILIIVGETGSGKTTQLPQYLHEAGYTKNGMKVGCTQPRRVAAMSVAARVAEEMGVKLGNEVGYSIRFEDQTSDKTVLKYMTDGMLLREFLTEPDLGGYSALMIDEAHERTLSTDILFGLVKDIARFRKDLKLLISSATMDAQKFSQYFDNCPIFNIPGRRYPVDVHYTQQPEANYLNAAITTIFQIHTTTPPDGDILVFLTGQDEIEAAEANLQETCRKLGNKIRELIICPIYANLPSELQTKIFEPTPAGARKVVLATNIAETSLTIDGIVYVIDPGFVKENVYNPRTGMESLVVTPCSRAAAKQRMGRAGRVGPGKCFRLYTKWAYQNELEENTTPEIQRTNLNSVVLLLKSLGINDLIEFDFMDPPPAETLIRALENLYALGALNDKGELTKVGRQMAEFPTDPMLAKSILAADQYGCVEEVLSIIAMLGESASLFYRPKDKKLHADQARSRFTSKAGGDHLSLLNIWNQWVDTNFSYIWAKENFLQQRSLSRARDVRDQLSRLCDRVEVTMSSAGENNLVPIQKAITSGFFPNAARLQKGGESYRTVKNGMTVWIHPSSAIFGDGQPKWCLFFELVLTSKEFMRNVMPIVPDWLVEVAPHYHKKKDLETLGTDKKMPKGQGAAPEVKTV</sequence>
<dbReference type="GO" id="GO:0005684">
    <property type="term" value="C:U2-type spliceosomal complex"/>
    <property type="evidence" value="ECO:0007669"/>
    <property type="project" value="UniProtKB-ARBA"/>
</dbReference>
<evidence type="ECO:0000256" key="8">
    <source>
        <dbReference type="ARBA" id="ARBA00047984"/>
    </source>
</evidence>
<protein>
    <recommendedName>
        <fullName evidence="1">RNA helicase</fullName>
        <ecNumber evidence="1">3.6.4.13</ecNumber>
    </recommendedName>
</protein>
<dbReference type="SMART" id="SM00490">
    <property type="entry name" value="HELICc"/>
    <property type="match status" value="1"/>
</dbReference>
<dbReference type="OrthoDB" id="10253254at2759"/>
<keyword evidence="7" id="KW-0508">mRNA splicing</keyword>
<dbReference type="InterPro" id="IPR014001">
    <property type="entry name" value="Helicase_ATP-bd"/>
</dbReference>
<keyword evidence="13" id="KW-1185">Reference proteome</keyword>
<name>U4LSH7_PYROM</name>
<dbReference type="InterPro" id="IPR002464">
    <property type="entry name" value="DNA/RNA_helicase_DEAH_CS"/>
</dbReference>
<dbReference type="Pfam" id="PF04408">
    <property type="entry name" value="WHD_HA2"/>
    <property type="match status" value="1"/>
</dbReference>
<feature type="region of interest" description="Disordered" evidence="9">
    <location>
        <begin position="65"/>
        <end position="230"/>
    </location>
</feature>
<organism evidence="12 13">
    <name type="scientific">Pyronema omphalodes (strain CBS 100304)</name>
    <name type="common">Pyronema confluens</name>
    <dbReference type="NCBI Taxonomy" id="1076935"/>
    <lineage>
        <taxon>Eukaryota</taxon>
        <taxon>Fungi</taxon>
        <taxon>Dikarya</taxon>
        <taxon>Ascomycota</taxon>
        <taxon>Pezizomycotina</taxon>
        <taxon>Pezizomycetes</taxon>
        <taxon>Pezizales</taxon>
        <taxon>Pyronemataceae</taxon>
        <taxon>Pyronema</taxon>
    </lineage>
</organism>
<evidence type="ECO:0000313" key="13">
    <source>
        <dbReference type="Proteomes" id="UP000018144"/>
    </source>
</evidence>
<evidence type="ECO:0000259" key="11">
    <source>
        <dbReference type="PROSITE" id="PS51194"/>
    </source>
</evidence>
<dbReference type="EC" id="3.6.4.13" evidence="1"/>
<evidence type="ECO:0000256" key="6">
    <source>
        <dbReference type="ARBA" id="ARBA00022840"/>
    </source>
</evidence>
<evidence type="ECO:0000256" key="5">
    <source>
        <dbReference type="ARBA" id="ARBA00022806"/>
    </source>
</evidence>
<dbReference type="GO" id="GO:0003723">
    <property type="term" value="F:RNA binding"/>
    <property type="evidence" value="ECO:0007669"/>
    <property type="project" value="TreeGrafter"/>
</dbReference>
<dbReference type="SMART" id="SM00487">
    <property type="entry name" value="DEXDc"/>
    <property type="match status" value="1"/>
</dbReference>
<evidence type="ECO:0000256" key="4">
    <source>
        <dbReference type="ARBA" id="ARBA00022801"/>
    </source>
</evidence>
<feature type="domain" description="Helicase ATP-binding" evidence="10">
    <location>
        <begin position="490"/>
        <end position="654"/>
    </location>
</feature>
<dbReference type="PANTHER" id="PTHR18934">
    <property type="entry name" value="ATP-DEPENDENT RNA HELICASE"/>
    <property type="match status" value="1"/>
</dbReference>
<accession>U4LSH7</accession>
<feature type="domain" description="Helicase C-terminal" evidence="11">
    <location>
        <begin position="679"/>
        <end position="853"/>
    </location>
</feature>
<dbReference type="Proteomes" id="UP000018144">
    <property type="component" value="Unassembled WGS sequence"/>
</dbReference>
<dbReference type="Gene3D" id="3.40.50.300">
    <property type="entry name" value="P-loop containing nucleotide triphosphate hydrolases"/>
    <property type="match status" value="2"/>
</dbReference>
<dbReference type="FunFam" id="1.20.120.1080:FF:000001">
    <property type="entry name" value="Pre-mRNA-splicing factor ATP-dependent RNA helicase"/>
    <property type="match status" value="1"/>
</dbReference>
<dbReference type="CDD" id="cd18791">
    <property type="entry name" value="SF2_C_RHA"/>
    <property type="match status" value="1"/>
</dbReference>
<dbReference type="STRING" id="1076935.U4LSH7"/>
<dbReference type="InterPro" id="IPR007502">
    <property type="entry name" value="Helicase-assoc_dom"/>
</dbReference>
<evidence type="ECO:0000256" key="9">
    <source>
        <dbReference type="SAM" id="MobiDB-lite"/>
    </source>
</evidence>
<comment type="catalytic activity">
    <reaction evidence="8">
        <text>ATP + H2O = ADP + phosphate + H(+)</text>
        <dbReference type="Rhea" id="RHEA:13065"/>
        <dbReference type="ChEBI" id="CHEBI:15377"/>
        <dbReference type="ChEBI" id="CHEBI:15378"/>
        <dbReference type="ChEBI" id="CHEBI:30616"/>
        <dbReference type="ChEBI" id="CHEBI:43474"/>
        <dbReference type="ChEBI" id="CHEBI:456216"/>
        <dbReference type="EC" id="3.6.4.13"/>
    </reaction>
</comment>
<dbReference type="PROSITE" id="PS00690">
    <property type="entry name" value="DEAH_ATP_HELICASE"/>
    <property type="match status" value="1"/>
</dbReference>